<dbReference type="Pfam" id="PF13377">
    <property type="entry name" value="Peripla_BP_3"/>
    <property type="match status" value="1"/>
</dbReference>
<dbReference type="CDD" id="cd06267">
    <property type="entry name" value="PBP1_LacI_sugar_binding-like"/>
    <property type="match status" value="1"/>
</dbReference>
<dbReference type="PANTHER" id="PTHR30146">
    <property type="entry name" value="LACI-RELATED TRANSCRIPTIONAL REPRESSOR"/>
    <property type="match status" value="1"/>
</dbReference>
<reference evidence="6" key="1">
    <citation type="submission" date="2016-10" db="EMBL/GenBank/DDBJ databases">
        <authorList>
            <person name="Varghese N."/>
            <person name="Submissions S."/>
        </authorList>
    </citation>
    <scope>NUCLEOTIDE SEQUENCE [LARGE SCALE GENOMIC DNA]</scope>
    <source>
        <strain evidence="6">CGMCC 1.10784</strain>
    </source>
</reference>
<feature type="domain" description="HTH lacI-type" evidence="4">
    <location>
        <begin position="26"/>
        <end position="67"/>
    </location>
</feature>
<protein>
    <submittedName>
        <fullName evidence="5">Transcriptional regulator, LacI family</fullName>
    </submittedName>
</protein>
<dbReference type="PANTHER" id="PTHR30146:SF109">
    <property type="entry name" value="HTH-TYPE TRANSCRIPTIONAL REGULATOR GALS"/>
    <property type="match status" value="1"/>
</dbReference>
<dbReference type="InterPro" id="IPR046335">
    <property type="entry name" value="LacI/GalR-like_sensor"/>
</dbReference>
<dbReference type="InterPro" id="IPR028082">
    <property type="entry name" value="Peripla_BP_I"/>
</dbReference>
<evidence type="ECO:0000259" key="4">
    <source>
        <dbReference type="PROSITE" id="PS50932"/>
    </source>
</evidence>
<dbReference type="SUPFAM" id="SSF53822">
    <property type="entry name" value="Periplasmic binding protein-like I"/>
    <property type="match status" value="1"/>
</dbReference>
<evidence type="ECO:0000256" key="1">
    <source>
        <dbReference type="ARBA" id="ARBA00023015"/>
    </source>
</evidence>
<gene>
    <name evidence="5" type="ORF">SAMN05216378_2047</name>
</gene>
<dbReference type="AlphaFoldDB" id="A0A1I1X7J4"/>
<keyword evidence="6" id="KW-1185">Reference proteome</keyword>
<keyword evidence="2" id="KW-0238">DNA-binding</keyword>
<accession>A0A1I1X7J4</accession>
<organism evidence="5 6">
    <name type="scientific">Paenibacillus catalpae</name>
    <dbReference type="NCBI Taxonomy" id="1045775"/>
    <lineage>
        <taxon>Bacteria</taxon>
        <taxon>Bacillati</taxon>
        <taxon>Bacillota</taxon>
        <taxon>Bacilli</taxon>
        <taxon>Bacillales</taxon>
        <taxon>Paenibacillaceae</taxon>
        <taxon>Paenibacillus</taxon>
    </lineage>
</organism>
<dbReference type="SUPFAM" id="SSF47413">
    <property type="entry name" value="lambda repressor-like DNA-binding domains"/>
    <property type="match status" value="1"/>
</dbReference>
<dbReference type="EMBL" id="FOMT01000002">
    <property type="protein sequence ID" value="SFE03349.1"/>
    <property type="molecule type" value="Genomic_DNA"/>
</dbReference>
<evidence type="ECO:0000313" key="6">
    <source>
        <dbReference type="Proteomes" id="UP000198855"/>
    </source>
</evidence>
<name>A0A1I1X7J4_9BACL</name>
<dbReference type="PROSITE" id="PS00356">
    <property type="entry name" value="HTH_LACI_1"/>
    <property type="match status" value="1"/>
</dbReference>
<proteinExistence type="predicted"/>
<evidence type="ECO:0000256" key="2">
    <source>
        <dbReference type="ARBA" id="ARBA00023125"/>
    </source>
</evidence>
<dbReference type="InterPro" id="IPR000843">
    <property type="entry name" value="HTH_LacI"/>
</dbReference>
<evidence type="ECO:0000313" key="5">
    <source>
        <dbReference type="EMBL" id="SFE03349.1"/>
    </source>
</evidence>
<dbReference type="STRING" id="1045775.SAMN05216378_2047"/>
<dbReference type="OrthoDB" id="9775106at2"/>
<keyword evidence="1" id="KW-0805">Transcription regulation</keyword>
<evidence type="ECO:0000256" key="3">
    <source>
        <dbReference type="ARBA" id="ARBA00023163"/>
    </source>
</evidence>
<dbReference type="Pfam" id="PF00356">
    <property type="entry name" value="LacI"/>
    <property type="match status" value="1"/>
</dbReference>
<dbReference type="GO" id="GO:0000976">
    <property type="term" value="F:transcription cis-regulatory region binding"/>
    <property type="evidence" value="ECO:0007669"/>
    <property type="project" value="TreeGrafter"/>
</dbReference>
<dbReference type="Gene3D" id="3.40.50.2300">
    <property type="match status" value="2"/>
</dbReference>
<keyword evidence="3" id="KW-0804">Transcription</keyword>
<sequence>MTGYNNKRYNFLVVQKFSQEWEGAHIKLKEIAKKANVSISTVSRIINNQGNFSEETRRKVLDIANEHLKPGTAPSKLVGISYNIVVIVPGDNDFFDNDPSTSADLNHLKDEFEAYGHQIHIVKHYTDLQSSPAYKLLGEEKVDAAIIFDPFVGDKMFEEFNRLGIPYVFTNGRTYKTGQNYIDYDNRKGAYEVIRYLHGLGHRQIGMIAGPKNHLVNLNRLDGCKDAFRDLEMPWSDTNVVMGAFDPAHGYESAKQLMSDQSSVTAIFAFNDIIAYGAMKALAEMNLRIPKDVSLVGFDDLKLSEFMVPPLTTVRRFRYDISSIIVKVLTEWITNKNISEVYISLKTEIIERESCSKVANKL</sequence>
<dbReference type="Proteomes" id="UP000198855">
    <property type="component" value="Unassembled WGS sequence"/>
</dbReference>
<dbReference type="PROSITE" id="PS50932">
    <property type="entry name" value="HTH_LACI_2"/>
    <property type="match status" value="1"/>
</dbReference>
<dbReference type="GO" id="GO:0003700">
    <property type="term" value="F:DNA-binding transcription factor activity"/>
    <property type="evidence" value="ECO:0007669"/>
    <property type="project" value="TreeGrafter"/>
</dbReference>
<dbReference type="InterPro" id="IPR010982">
    <property type="entry name" value="Lambda_DNA-bd_dom_sf"/>
</dbReference>
<dbReference type="Gene3D" id="1.10.260.40">
    <property type="entry name" value="lambda repressor-like DNA-binding domains"/>
    <property type="match status" value="1"/>
</dbReference>
<dbReference type="CDD" id="cd01392">
    <property type="entry name" value="HTH_LacI"/>
    <property type="match status" value="1"/>
</dbReference>
<dbReference type="SMART" id="SM00354">
    <property type="entry name" value="HTH_LACI"/>
    <property type="match status" value="1"/>
</dbReference>